<gene>
    <name evidence="10" type="ORF">XAT740_LOCUS30115</name>
</gene>
<evidence type="ECO:0008006" key="12">
    <source>
        <dbReference type="Google" id="ProtNLM"/>
    </source>
</evidence>
<feature type="signal peptide" evidence="7">
    <location>
        <begin position="1"/>
        <end position="22"/>
    </location>
</feature>
<keyword evidence="7" id="KW-0732">Signal</keyword>
<feature type="domain" description="Fe2OG dioxygenase" evidence="9">
    <location>
        <begin position="710"/>
        <end position="838"/>
    </location>
</feature>
<dbReference type="InterPro" id="IPR001810">
    <property type="entry name" value="F-box_dom"/>
</dbReference>
<dbReference type="GO" id="GO:0031418">
    <property type="term" value="F:L-ascorbic acid binding"/>
    <property type="evidence" value="ECO:0007669"/>
    <property type="project" value="UniProtKB-KW"/>
</dbReference>
<keyword evidence="11" id="KW-1185">Reference proteome</keyword>
<dbReference type="EMBL" id="CAJNOR010002661">
    <property type="protein sequence ID" value="CAF1324876.1"/>
    <property type="molecule type" value="Genomic_DNA"/>
</dbReference>
<dbReference type="Gene3D" id="2.60.120.620">
    <property type="entry name" value="q2cbj1_9rhob like domain"/>
    <property type="match status" value="1"/>
</dbReference>
<evidence type="ECO:0000313" key="10">
    <source>
        <dbReference type="EMBL" id="CAF1324876.1"/>
    </source>
</evidence>
<comment type="caution">
    <text evidence="10">The sequence shown here is derived from an EMBL/GenBank/DDBJ whole genome shotgun (WGS) entry which is preliminary data.</text>
</comment>
<dbReference type="GO" id="GO:0004656">
    <property type="term" value="F:procollagen-proline 4-dioxygenase activity"/>
    <property type="evidence" value="ECO:0007669"/>
    <property type="project" value="TreeGrafter"/>
</dbReference>
<dbReference type="InterPro" id="IPR044862">
    <property type="entry name" value="Pro_4_hyd_alph_FE2OG_OXY"/>
</dbReference>
<dbReference type="Pfam" id="PF13640">
    <property type="entry name" value="2OG-FeII_Oxy_3"/>
    <property type="match status" value="1"/>
</dbReference>
<evidence type="ECO:0000256" key="6">
    <source>
        <dbReference type="ARBA" id="ARBA00023004"/>
    </source>
</evidence>
<dbReference type="InterPro" id="IPR036047">
    <property type="entry name" value="F-box-like_dom_sf"/>
</dbReference>
<dbReference type="PROSITE" id="PS50181">
    <property type="entry name" value="FBOX"/>
    <property type="match status" value="1"/>
</dbReference>
<evidence type="ECO:0000256" key="3">
    <source>
        <dbReference type="ARBA" id="ARBA00022896"/>
    </source>
</evidence>
<keyword evidence="6" id="KW-0408">Iron</keyword>
<dbReference type="InterPro" id="IPR045054">
    <property type="entry name" value="P4HA-like"/>
</dbReference>
<reference evidence="10" key="1">
    <citation type="submission" date="2021-02" db="EMBL/GenBank/DDBJ databases">
        <authorList>
            <person name="Nowell W R."/>
        </authorList>
    </citation>
    <scope>NUCLEOTIDE SEQUENCE</scope>
</reference>
<dbReference type="GO" id="GO:0005783">
    <property type="term" value="C:endoplasmic reticulum"/>
    <property type="evidence" value="ECO:0007669"/>
    <property type="project" value="TreeGrafter"/>
</dbReference>
<dbReference type="InterPro" id="IPR006620">
    <property type="entry name" value="Pro_4_hyd_alph"/>
</dbReference>
<evidence type="ECO:0000256" key="1">
    <source>
        <dbReference type="ARBA" id="ARBA00001961"/>
    </source>
</evidence>
<keyword evidence="3" id="KW-0847">Vitamin C</keyword>
<keyword evidence="2" id="KW-0479">Metal-binding</keyword>
<evidence type="ECO:0000256" key="4">
    <source>
        <dbReference type="ARBA" id="ARBA00022964"/>
    </source>
</evidence>
<keyword evidence="5" id="KW-0560">Oxidoreductase</keyword>
<evidence type="ECO:0000256" key="5">
    <source>
        <dbReference type="ARBA" id="ARBA00023002"/>
    </source>
</evidence>
<sequence>MWIEKRHIVLLFYASLLILAKAVHFRGGAITYKILGSSGSTISILLSQTYTVTHISTPCNDSWINNPSKTVGYTIQIHCSQNCDQTGPFGTLILRALYTGYSAALDMTVLQLSDKINIENASCCIVIQSAGQWRELSLPVGIGITGGWSFLSLIDLRLRSNGQFNNPPASTMISPVDIPVGIARLIPIPAIDPDNDHIQCRFAQGANECGSVCYPNSLPAGTVLYSNCTLFITGSNVNDWYAAAIVIEDFVSSISTSPLSTIPLQFLIHVIEKPSCSHRPVLTSPNNHYEQCSEVAVNQTIYIELVAENLCSNSTVIKDIGILSFPSLTKSSLTQKNSSSTWSVLLTWIPTDIQIGSQLLCAIAVDSERVRSNQYCISFIVVGADTIPCASQRLPTTTADYTSVVRYIEETSTDTNIVSLQDSTIYGDEVTNVTINTLATSTSSPSGSSFHCLLYQHNPHLVCRSTWLWLGPLLASLLTFLCACLFCCCCYPFCCPNWPRKHRNTRTIATNTSDQSDLILPPPESYTVYDIVQYHPSHQTAKIVSPESVMQTQSEMFMFGRRTIPKPHILHKIDLGLGILDDYIIDAQSYIRDEEMSSKQECNIPEITSNFNLSEYKYRCPRHRYSIRLIERSPLIIYIEQFLTPNEIQHLIDLAEPLFQPSMILTNDGNADRSKVRTSTTAPLERQHTPIVKCIEQRFAQFQGDLDVECIEPLQVVKYDADQHYGPHYDWTSDPERLRTSGQRVTTFFTYLHAHCSMGETEFISIPFNRSLHERFCDILVCDDNSTNYGLRFRPLVGNSVFWYNMDEFGQVDYATYHTGHAPGKNGQKIGLNTWTRLNKFFPIKTKKTQNCMIHSSAISFGVFFVLFHKHDVVVDIILEENMSLTPLLTLPPEVIHHIIDYLDYEDILWSLRYVCRDLKEKTESYNRYRLDYRCISNAKFKRIGYLIRPENVISLILADDDAISSGVFLSQFDIKDFTRLYALTLIRTREKHLIEFLQHMPSGVKYLSIEHQDSLNLSHETIELHSSILSKVRLRQLHMVTSNFIIVNMQWPTDYAIQNLALRRCSCKQYLNLLRCLPNLHTLELLDFSTNDFADTFPSNLTLASFSHVKTLTITSNLMLMEMIRLVISLTRSIYYLKLSSLTRVLNIQNSIFDGSQWENFIETNLSELDKFEFFFQTFHRKCSGDALKQKLQAFVTPFQTTFWLEHKHWFVNCTCIKGELIELYSIPLCQSNHIHDSKDNQTSCSTLAMTSENETAMMDNVSHLSLALTDIPIVISSAQTAQTHGSLYQRTTHLSLELDSADYKRRIWYLSSLVNIPYLRQISLSSKPDKHSHVTIDYTIDALLKQTVNIRKLQISFGYHRQYDQILINVFPSTLLDKTIYVVFNTISEFRIDFILDRHRCSTNARAEPLYNLDEASVLLIDWLKVNNREYYIY</sequence>
<organism evidence="10 11">
    <name type="scientific">Adineta ricciae</name>
    <name type="common">Rotifer</name>
    <dbReference type="NCBI Taxonomy" id="249248"/>
    <lineage>
        <taxon>Eukaryota</taxon>
        <taxon>Metazoa</taxon>
        <taxon>Spiralia</taxon>
        <taxon>Gnathifera</taxon>
        <taxon>Rotifera</taxon>
        <taxon>Eurotatoria</taxon>
        <taxon>Bdelloidea</taxon>
        <taxon>Adinetida</taxon>
        <taxon>Adinetidae</taxon>
        <taxon>Adineta</taxon>
    </lineage>
</organism>
<evidence type="ECO:0000259" key="9">
    <source>
        <dbReference type="PROSITE" id="PS51471"/>
    </source>
</evidence>
<dbReference type="InterPro" id="IPR005123">
    <property type="entry name" value="Oxoglu/Fe-dep_dioxygenase_dom"/>
</dbReference>
<dbReference type="SUPFAM" id="SSF81383">
    <property type="entry name" value="F-box domain"/>
    <property type="match status" value="1"/>
</dbReference>
<dbReference type="GO" id="GO:0005506">
    <property type="term" value="F:iron ion binding"/>
    <property type="evidence" value="ECO:0007669"/>
    <property type="project" value="InterPro"/>
</dbReference>
<feature type="domain" description="F-box" evidence="8">
    <location>
        <begin position="885"/>
        <end position="929"/>
    </location>
</feature>
<proteinExistence type="predicted"/>
<comment type="cofactor">
    <cofactor evidence="1">
        <name>L-ascorbate</name>
        <dbReference type="ChEBI" id="CHEBI:38290"/>
    </cofactor>
</comment>
<name>A0A815F7Y4_ADIRI</name>
<protein>
    <recommendedName>
        <fullName evidence="12">F-box domain-containing protein</fullName>
    </recommendedName>
</protein>
<evidence type="ECO:0000259" key="8">
    <source>
        <dbReference type="PROSITE" id="PS50181"/>
    </source>
</evidence>
<dbReference type="PANTHER" id="PTHR10869:SF246">
    <property type="entry name" value="TRANSMEMBRANE PROLYL 4-HYDROXYLASE"/>
    <property type="match status" value="1"/>
</dbReference>
<evidence type="ECO:0000256" key="7">
    <source>
        <dbReference type="SAM" id="SignalP"/>
    </source>
</evidence>
<dbReference type="InterPro" id="IPR032675">
    <property type="entry name" value="LRR_dom_sf"/>
</dbReference>
<dbReference type="Pfam" id="PF00646">
    <property type="entry name" value="F-box"/>
    <property type="match status" value="1"/>
</dbReference>
<evidence type="ECO:0000256" key="2">
    <source>
        <dbReference type="ARBA" id="ARBA00022723"/>
    </source>
</evidence>
<accession>A0A815F7Y4</accession>
<dbReference type="PROSITE" id="PS51471">
    <property type="entry name" value="FE2OG_OXY"/>
    <property type="match status" value="1"/>
</dbReference>
<feature type="chain" id="PRO_5032589908" description="F-box domain-containing protein" evidence="7">
    <location>
        <begin position="23"/>
        <end position="1436"/>
    </location>
</feature>
<dbReference type="Proteomes" id="UP000663828">
    <property type="component" value="Unassembled WGS sequence"/>
</dbReference>
<evidence type="ECO:0000313" key="11">
    <source>
        <dbReference type="Proteomes" id="UP000663828"/>
    </source>
</evidence>
<dbReference type="PANTHER" id="PTHR10869">
    <property type="entry name" value="PROLYL 4-HYDROXYLASE ALPHA SUBUNIT"/>
    <property type="match status" value="1"/>
</dbReference>
<dbReference type="Gene3D" id="3.80.10.10">
    <property type="entry name" value="Ribonuclease Inhibitor"/>
    <property type="match status" value="1"/>
</dbReference>
<dbReference type="SMART" id="SM00702">
    <property type="entry name" value="P4Hc"/>
    <property type="match status" value="1"/>
</dbReference>
<keyword evidence="4" id="KW-0223">Dioxygenase</keyword>